<accession>A0A7S3VRW0</accession>
<proteinExistence type="predicted"/>
<evidence type="ECO:0000313" key="3">
    <source>
        <dbReference type="EMBL" id="CAE0503663.1"/>
    </source>
</evidence>
<feature type="transmembrane region" description="Helical" evidence="2">
    <location>
        <begin position="276"/>
        <end position="295"/>
    </location>
</feature>
<protein>
    <submittedName>
        <fullName evidence="3">Uncharacterized protein</fullName>
    </submittedName>
</protein>
<evidence type="ECO:0000256" key="1">
    <source>
        <dbReference type="SAM" id="MobiDB-lite"/>
    </source>
</evidence>
<keyword evidence="2" id="KW-1133">Transmembrane helix</keyword>
<evidence type="ECO:0000256" key="2">
    <source>
        <dbReference type="SAM" id="Phobius"/>
    </source>
</evidence>
<gene>
    <name evidence="3" type="ORF">DTER00134_LOCUS18736</name>
</gene>
<dbReference type="EMBL" id="HBIP01030845">
    <property type="protein sequence ID" value="CAE0503663.1"/>
    <property type="molecule type" value="Transcribed_RNA"/>
</dbReference>
<keyword evidence="2" id="KW-0812">Transmembrane</keyword>
<reference evidence="3" key="1">
    <citation type="submission" date="2021-01" db="EMBL/GenBank/DDBJ databases">
        <authorList>
            <person name="Corre E."/>
            <person name="Pelletier E."/>
            <person name="Niang G."/>
            <person name="Scheremetjew M."/>
            <person name="Finn R."/>
            <person name="Kale V."/>
            <person name="Holt S."/>
            <person name="Cochrane G."/>
            <person name="Meng A."/>
            <person name="Brown T."/>
            <person name="Cohen L."/>
        </authorList>
    </citation>
    <scope>NUCLEOTIDE SEQUENCE</scope>
    <source>
        <strain evidence="3">CCMP1320</strain>
    </source>
</reference>
<dbReference type="AlphaFoldDB" id="A0A7S3VRW0"/>
<name>A0A7S3VRW0_DUNTE</name>
<organism evidence="3">
    <name type="scientific">Dunaliella tertiolecta</name>
    <name type="common">Green alga</name>
    <dbReference type="NCBI Taxonomy" id="3047"/>
    <lineage>
        <taxon>Eukaryota</taxon>
        <taxon>Viridiplantae</taxon>
        <taxon>Chlorophyta</taxon>
        <taxon>core chlorophytes</taxon>
        <taxon>Chlorophyceae</taxon>
        <taxon>CS clade</taxon>
        <taxon>Chlamydomonadales</taxon>
        <taxon>Dunaliellaceae</taxon>
        <taxon>Dunaliella</taxon>
    </lineage>
</organism>
<feature type="region of interest" description="Disordered" evidence="1">
    <location>
        <begin position="109"/>
        <end position="147"/>
    </location>
</feature>
<sequence length="394" mass="42543">MPGQDGAPAATRSFLLSSRSMITCALLSYDEQCLARVLEWGRMYGGPCGYAWLWSAVDASGYSPLQIMQRLPAGHAVLELLLSDPTARPAALHAQAVAQQMRVSIPGEPAEKATGQAPSPKKHQSGSVEASAGQGDECAGGKAQAGSSDLQEKGETAVGCCTTSQQPASSPIAPQTHVYPIGVLKVALKALVLGFGDHGDIKEADYRNWSSESTAGYANMWCRLVVLVFSYTVAKCLFKGLLLNAAVLCLYPIPMSLALFANSNKERQMYLTIGKTIYWTLMLIFGVGLLPSVLAQKLAALHLDWAVEVFMHRLVDQVQLRALLLERAISCVSKMLMYTRIGFSYPLGRALALNLCSLLMGLALDVRNRCIFLRIHALPATGALGPQRKKFKVQ</sequence>
<feature type="transmembrane region" description="Helical" evidence="2">
    <location>
        <begin position="343"/>
        <end position="364"/>
    </location>
</feature>
<keyword evidence="2" id="KW-0472">Membrane</keyword>
<feature type="transmembrane region" description="Helical" evidence="2">
    <location>
        <begin position="241"/>
        <end position="264"/>
    </location>
</feature>